<sequence length="87" mass="8969">MIGFIVAGLIIGALARLIKPGRQNLGILATLLLGLAGSVIGGTIANLLDTGDIFELNVLGFIIAVVASVLLIGIAEALTARYRRATR</sequence>
<organism evidence="8 9">
    <name type="scientific">Actinokineospora fastidiosa</name>
    <dbReference type="NCBI Taxonomy" id="1816"/>
    <lineage>
        <taxon>Bacteria</taxon>
        <taxon>Bacillati</taxon>
        <taxon>Actinomycetota</taxon>
        <taxon>Actinomycetes</taxon>
        <taxon>Pseudonocardiales</taxon>
        <taxon>Pseudonocardiaceae</taxon>
        <taxon>Actinokineospora</taxon>
    </lineage>
</organism>
<dbReference type="Proteomes" id="UP000660680">
    <property type="component" value="Unassembled WGS sequence"/>
</dbReference>
<reference evidence="8" key="2">
    <citation type="submission" date="2020-09" db="EMBL/GenBank/DDBJ databases">
        <authorList>
            <person name="Sun Q."/>
            <person name="Ohkuma M."/>
        </authorList>
    </citation>
    <scope>NUCLEOTIDE SEQUENCE</scope>
    <source>
        <strain evidence="8">JCM 3276</strain>
    </source>
</reference>
<dbReference type="AlphaFoldDB" id="A0A918GLP0"/>
<evidence type="ECO:0000256" key="3">
    <source>
        <dbReference type="ARBA" id="ARBA00022475"/>
    </source>
</evidence>
<dbReference type="RefSeq" id="WP_189212562.1">
    <property type="nucleotide sequence ID" value="NZ_BMRB01000004.1"/>
</dbReference>
<dbReference type="PANTHER" id="PTHR33884:SF3">
    <property type="entry name" value="UPF0410 PROTEIN YMGE"/>
    <property type="match status" value="1"/>
</dbReference>
<feature type="transmembrane region" description="Helical" evidence="7">
    <location>
        <begin position="25"/>
        <end position="46"/>
    </location>
</feature>
<keyword evidence="5 7" id="KW-1133">Transmembrane helix</keyword>
<proteinExistence type="inferred from homology"/>
<evidence type="ECO:0000313" key="8">
    <source>
        <dbReference type="EMBL" id="GGS45095.1"/>
    </source>
</evidence>
<dbReference type="PANTHER" id="PTHR33884">
    <property type="entry name" value="UPF0410 PROTEIN YMGE"/>
    <property type="match status" value="1"/>
</dbReference>
<keyword evidence="6 7" id="KW-0472">Membrane</keyword>
<evidence type="ECO:0000256" key="7">
    <source>
        <dbReference type="SAM" id="Phobius"/>
    </source>
</evidence>
<evidence type="ECO:0000256" key="5">
    <source>
        <dbReference type="ARBA" id="ARBA00022989"/>
    </source>
</evidence>
<accession>A0A918GLP0</accession>
<evidence type="ECO:0000256" key="4">
    <source>
        <dbReference type="ARBA" id="ARBA00022692"/>
    </source>
</evidence>
<evidence type="ECO:0000313" key="9">
    <source>
        <dbReference type="Proteomes" id="UP000660680"/>
    </source>
</evidence>
<dbReference type="GO" id="GO:0005886">
    <property type="term" value="C:plasma membrane"/>
    <property type="evidence" value="ECO:0007669"/>
    <property type="project" value="UniProtKB-SubCell"/>
</dbReference>
<protein>
    <recommendedName>
        <fullName evidence="10">GlsB/YeaQ/YmgE family stress response membrane protein</fullName>
    </recommendedName>
</protein>
<dbReference type="InterPro" id="IPR007341">
    <property type="entry name" value="Transgly_assoc"/>
</dbReference>
<comment type="similarity">
    <text evidence="2">Belongs to the UPF0410 family.</text>
</comment>
<keyword evidence="3" id="KW-1003">Cell membrane</keyword>
<comment type="caution">
    <text evidence="8">The sequence shown here is derived from an EMBL/GenBank/DDBJ whole genome shotgun (WGS) entry which is preliminary data.</text>
</comment>
<evidence type="ECO:0008006" key="10">
    <source>
        <dbReference type="Google" id="ProtNLM"/>
    </source>
</evidence>
<evidence type="ECO:0000256" key="2">
    <source>
        <dbReference type="ARBA" id="ARBA00011006"/>
    </source>
</evidence>
<dbReference type="EMBL" id="BMRB01000004">
    <property type="protein sequence ID" value="GGS45095.1"/>
    <property type="molecule type" value="Genomic_DNA"/>
</dbReference>
<reference evidence="8" key="1">
    <citation type="journal article" date="2014" name="Int. J. Syst. Evol. Microbiol.">
        <title>Complete genome sequence of Corynebacterium casei LMG S-19264T (=DSM 44701T), isolated from a smear-ripened cheese.</title>
        <authorList>
            <consortium name="US DOE Joint Genome Institute (JGI-PGF)"/>
            <person name="Walter F."/>
            <person name="Albersmeier A."/>
            <person name="Kalinowski J."/>
            <person name="Ruckert C."/>
        </authorList>
    </citation>
    <scope>NUCLEOTIDE SEQUENCE</scope>
    <source>
        <strain evidence="8">JCM 3276</strain>
    </source>
</reference>
<keyword evidence="9" id="KW-1185">Reference proteome</keyword>
<keyword evidence="4 7" id="KW-0812">Transmembrane</keyword>
<feature type="transmembrane region" description="Helical" evidence="7">
    <location>
        <begin position="58"/>
        <end position="78"/>
    </location>
</feature>
<name>A0A918GLP0_9PSEU</name>
<evidence type="ECO:0000256" key="6">
    <source>
        <dbReference type="ARBA" id="ARBA00023136"/>
    </source>
</evidence>
<gene>
    <name evidence="8" type="ORF">GCM10010171_45080</name>
</gene>
<comment type="subcellular location">
    <subcellularLocation>
        <location evidence="1">Cell membrane</location>
        <topology evidence="1">Multi-pass membrane protein</topology>
    </subcellularLocation>
</comment>
<evidence type="ECO:0000256" key="1">
    <source>
        <dbReference type="ARBA" id="ARBA00004651"/>
    </source>
</evidence>